<dbReference type="PANTHER" id="PTHR23135">
    <property type="entry name" value="MUR LIGASE FAMILY MEMBER"/>
    <property type="match status" value="1"/>
</dbReference>
<evidence type="ECO:0000256" key="4">
    <source>
        <dbReference type="ARBA" id="ARBA00022984"/>
    </source>
</evidence>
<dbReference type="SUPFAM" id="SSF53623">
    <property type="entry name" value="MurD-like peptide ligases, catalytic domain"/>
    <property type="match status" value="1"/>
</dbReference>
<dbReference type="EC" id="6.3.2.13" evidence="7"/>
<feature type="binding site" evidence="7">
    <location>
        <begin position="154"/>
        <end position="155"/>
    </location>
    <ligand>
        <name>UDP-N-acetyl-alpha-D-muramoyl-L-alanyl-D-glutamate</name>
        <dbReference type="ChEBI" id="CHEBI:83900"/>
    </ligand>
</feature>
<keyword evidence="7" id="KW-0067">ATP-binding</keyword>
<comment type="catalytic activity">
    <reaction evidence="7">
        <text>UDP-N-acetyl-alpha-D-muramoyl-L-alanyl-D-glutamate + meso-2,6-diaminopimelate + ATP = UDP-N-acetyl-alpha-D-muramoyl-L-alanyl-gamma-D-glutamyl-meso-2,6-diaminopimelate + ADP + phosphate + H(+)</text>
        <dbReference type="Rhea" id="RHEA:23676"/>
        <dbReference type="ChEBI" id="CHEBI:15378"/>
        <dbReference type="ChEBI" id="CHEBI:30616"/>
        <dbReference type="ChEBI" id="CHEBI:43474"/>
        <dbReference type="ChEBI" id="CHEBI:57791"/>
        <dbReference type="ChEBI" id="CHEBI:83900"/>
        <dbReference type="ChEBI" id="CHEBI:83905"/>
        <dbReference type="ChEBI" id="CHEBI:456216"/>
        <dbReference type="EC" id="6.3.2.13"/>
    </reaction>
</comment>
<dbReference type="Gene3D" id="3.40.1190.10">
    <property type="entry name" value="Mur-like, catalytic domain"/>
    <property type="match status" value="1"/>
</dbReference>
<dbReference type="SUPFAM" id="SSF53244">
    <property type="entry name" value="MurD-like peptide ligases, peptide-binding domain"/>
    <property type="match status" value="1"/>
</dbReference>
<evidence type="ECO:0000256" key="5">
    <source>
        <dbReference type="ARBA" id="ARBA00023306"/>
    </source>
</evidence>
<keyword evidence="3 7" id="KW-0133">Cell shape</keyword>
<feature type="binding site" evidence="7">
    <location>
        <position position="181"/>
    </location>
    <ligand>
        <name>UDP-N-acetyl-alpha-D-muramoyl-L-alanyl-D-glutamate</name>
        <dbReference type="ChEBI" id="CHEBI:83900"/>
    </ligand>
</feature>
<dbReference type="Proteomes" id="UP000319499">
    <property type="component" value="Unassembled WGS sequence"/>
</dbReference>
<evidence type="ECO:0000256" key="6">
    <source>
        <dbReference type="ARBA" id="ARBA00023316"/>
    </source>
</evidence>
<feature type="binding site" evidence="7">
    <location>
        <position position="187"/>
    </location>
    <ligand>
        <name>UDP-N-acetyl-alpha-D-muramoyl-L-alanyl-D-glutamate</name>
        <dbReference type="ChEBI" id="CHEBI:83900"/>
    </ligand>
</feature>
<dbReference type="EMBL" id="SELH01000016">
    <property type="protein sequence ID" value="TWP29014.1"/>
    <property type="molecule type" value="Genomic_DNA"/>
</dbReference>
<dbReference type="GO" id="GO:0071555">
    <property type="term" value="P:cell wall organization"/>
    <property type="evidence" value="ECO:0007669"/>
    <property type="project" value="UniProtKB-KW"/>
</dbReference>
<evidence type="ECO:0000256" key="1">
    <source>
        <dbReference type="ARBA" id="ARBA00005898"/>
    </source>
</evidence>
<evidence type="ECO:0000313" key="12">
    <source>
        <dbReference type="EMBL" id="TWP29014.1"/>
    </source>
</evidence>
<evidence type="ECO:0000256" key="2">
    <source>
        <dbReference type="ARBA" id="ARBA00022618"/>
    </source>
</evidence>
<feature type="domain" description="Mur ligase N-terminal catalytic" evidence="9">
    <location>
        <begin position="24"/>
        <end position="98"/>
    </location>
</feature>
<feature type="binding site" evidence="7">
    <location>
        <position position="460"/>
    </location>
    <ligand>
        <name>meso-2,6-diaminopimelate</name>
        <dbReference type="ChEBI" id="CHEBI:57791"/>
    </ligand>
</feature>
<keyword evidence="4 7" id="KW-0573">Peptidoglycan synthesis</keyword>
<dbReference type="InterPro" id="IPR035911">
    <property type="entry name" value="MurE/MurF_N"/>
</dbReference>
<dbReference type="InterPro" id="IPR000713">
    <property type="entry name" value="Mur_ligase_N"/>
</dbReference>
<dbReference type="NCBIfam" id="NF001124">
    <property type="entry name" value="PRK00139.1-2"/>
    <property type="match status" value="1"/>
</dbReference>
<keyword evidence="2 7" id="KW-0132">Cell division</keyword>
<keyword evidence="7" id="KW-0460">Magnesium</keyword>
<sequence>MKILSDIIYKIKVEKEIGDININISNISFDSRTIVQGDVFIAIKGYDLDGHQYIQSAIHKGAVAIICEEIPTDVVANVTYIQVKNTSYALGIIASNYYNHPSDQITLVGVTGTNGKTTTATLLYNLFQNLGYRCALLSTIENRIADQKLNTRHTTPDPITINQLLSQAVEKKCEYAFMEVSSHGIHQERLAGLNFKVGAFTNISHDHLDYHKTFANYLAAKKKFFDDLPKSAIAISNIDDKNGLVMLQNTEAKKVTYSLKSNSMYKGKIIENRLDGMLLNFNQQEFWTSLAGKFNAYNELLAYSIALELGFESTEVLKALSNLNRVKGRFETYVSNDKKYIIVDYAHTPDALQNILEAINQIRTRNEQLITVFGCGGHRDKEKRPIMGKIATRFSDLSIITSDNPRDEEPEQIIKEIEGGIEPQNTNKYLSITDRKQAIKTAIKISKPKDIILIAGKGHEDYQEVKDERLPFDDMLIAKELLTN</sequence>
<dbReference type="GO" id="GO:0008765">
    <property type="term" value="F:UDP-N-acetylmuramoylalanyl-D-glutamate-2,6-diaminopimelate ligase activity"/>
    <property type="evidence" value="ECO:0007669"/>
    <property type="project" value="UniProtKB-UniRule"/>
</dbReference>
<dbReference type="GO" id="GO:0051301">
    <property type="term" value="P:cell division"/>
    <property type="evidence" value="ECO:0007669"/>
    <property type="project" value="UniProtKB-KW"/>
</dbReference>
<evidence type="ECO:0000259" key="10">
    <source>
        <dbReference type="Pfam" id="PF02875"/>
    </source>
</evidence>
<dbReference type="Pfam" id="PF02875">
    <property type="entry name" value="Mur_ligase_C"/>
    <property type="match status" value="1"/>
</dbReference>
<feature type="short sequence motif" description="Meso-diaminopimelate recognition motif" evidence="7">
    <location>
        <begin position="403"/>
        <end position="406"/>
    </location>
</feature>
<dbReference type="Gene3D" id="3.90.190.20">
    <property type="entry name" value="Mur ligase, C-terminal domain"/>
    <property type="match status" value="1"/>
</dbReference>
<feature type="binding site" evidence="7">
    <location>
        <position position="31"/>
    </location>
    <ligand>
        <name>UDP-N-acetyl-alpha-D-muramoyl-L-alanyl-D-glutamate</name>
        <dbReference type="ChEBI" id="CHEBI:83900"/>
    </ligand>
</feature>
<keyword evidence="6 7" id="KW-0961">Cell wall biogenesis/degradation</keyword>
<dbReference type="AlphaFoldDB" id="A0A563DGQ6"/>
<keyword evidence="7" id="KW-0963">Cytoplasm</keyword>
<feature type="binding site" evidence="7">
    <location>
        <position position="456"/>
    </location>
    <ligand>
        <name>meso-2,6-diaminopimelate</name>
        <dbReference type="ChEBI" id="CHEBI:57791"/>
    </ligand>
</feature>
<name>A0A563DGQ6_9FLAO</name>
<dbReference type="NCBIfam" id="TIGR01085">
    <property type="entry name" value="murE"/>
    <property type="match status" value="1"/>
</dbReference>
<feature type="binding site" evidence="7">
    <location>
        <begin position="112"/>
        <end position="118"/>
    </location>
    <ligand>
        <name>ATP</name>
        <dbReference type="ChEBI" id="CHEBI:30616"/>
    </ligand>
</feature>
<feature type="domain" description="Mur ligase central" evidence="11">
    <location>
        <begin position="110"/>
        <end position="304"/>
    </location>
</feature>
<dbReference type="InterPro" id="IPR013221">
    <property type="entry name" value="Mur_ligase_cen"/>
</dbReference>
<feature type="binding site" evidence="7">
    <location>
        <position position="189"/>
    </location>
    <ligand>
        <name>UDP-N-acetyl-alpha-D-muramoyl-L-alanyl-D-glutamate</name>
        <dbReference type="ChEBI" id="CHEBI:83900"/>
    </ligand>
</feature>
<comment type="similarity">
    <text evidence="1 7">Belongs to the MurCDEF family. MurE subfamily.</text>
</comment>
<dbReference type="GO" id="GO:0009252">
    <property type="term" value="P:peptidoglycan biosynthetic process"/>
    <property type="evidence" value="ECO:0007669"/>
    <property type="project" value="UniProtKB-UniRule"/>
</dbReference>
<dbReference type="GO" id="GO:0008360">
    <property type="term" value="P:regulation of cell shape"/>
    <property type="evidence" value="ECO:0007669"/>
    <property type="project" value="UniProtKB-KW"/>
</dbReference>
<accession>A0A563DGQ6</accession>
<dbReference type="HAMAP" id="MF_00208">
    <property type="entry name" value="MurE"/>
    <property type="match status" value="1"/>
</dbReference>
<keyword evidence="7" id="KW-0547">Nucleotide-binding</keyword>
<comment type="PTM">
    <text evidence="7">Carboxylation is probably crucial for Mg(2+) binding and, consequently, for the gamma-phosphate positioning of ATP.</text>
</comment>
<evidence type="ECO:0000313" key="13">
    <source>
        <dbReference type="Proteomes" id="UP000319499"/>
    </source>
</evidence>
<feature type="binding site" evidence="7">
    <location>
        <begin position="403"/>
        <end position="406"/>
    </location>
    <ligand>
        <name>meso-2,6-diaminopimelate</name>
        <dbReference type="ChEBI" id="CHEBI:57791"/>
    </ligand>
</feature>
<keyword evidence="13" id="KW-1185">Reference proteome</keyword>
<dbReference type="GO" id="GO:0000287">
    <property type="term" value="F:magnesium ion binding"/>
    <property type="evidence" value="ECO:0007669"/>
    <property type="project" value="UniProtKB-UniRule"/>
</dbReference>
<dbReference type="InterPro" id="IPR036565">
    <property type="entry name" value="Mur-like_cat_sf"/>
</dbReference>
<feature type="binding site" evidence="7">
    <location>
        <position position="379"/>
    </location>
    <ligand>
        <name>meso-2,6-diaminopimelate</name>
        <dbReference type="ChEBI" id="CHEBI:57791"/>
    </ligand>
</feature>
<evidence type="ECO:0000256" key="8">
    <source>
        <dbReference type="RuleBase" id="RU004135"/>
    </source>
</evidence>
<dbReference type="OrthoDB" id="9800958at2"/>
<dbReference type="PANTHER" id="PTHR23135:SF4">
    <property type="entry name" value="UDP-N-ACETYLMURAMOYL-L-ALANYL-D-GLUTAMATE--2,6-DIAMINOPIMELATE LIGASE MURE HOMOLOG, CHLOROPLASTIC"/>
    <property type="match status" value="1"/>
</dbReference>
<comment type="cofactor">
    <cofactor evidence="7">
        <name>Mg(2+)</name>
        <dbReference type="ChEBI" id="CHEBI:18420"/>
    </cofactor>
</comment>
<dbReference type="InterPro" id="IPR005761">
    <property type="entry name" value="UDP-N-AcMur-Glu-dNH2Pim_ligase"/>
</dbReference>
<evidence type="ECO:0000259" key="11">
    <source>
        <dbReference type="Pfam" id="PF08245"/>
    </source>
</evidence>
<comment type="caution">
    <text evidence="12">The sequence shown here is derived from an EMBL/GenBank/DDBJ whole genome shotgun (WGS) entry which is preliminary data.</text>
</comment>
<reference evidence="12 13" key="1">
    <citation type="submission" date="2019-02" db="EMBL/GenBank/DDBJ databases">
        <title>Apibacter muscae sp. nov.: a novel member of the house fly microbiota.</title>
        <authorList>
            <person name="Park R."/>
        </authorList>
    </citation>
    <scope>NUCLEOTIDE SEQUENCE [LARGE SCALE GENOMIC DNA]</scope>
    <source>
        <strain evidence="12 13">AL1</strain>
    </source>
</reference>
<dbReference type="InterPro" id="IPR036615">
    <property type="entry name" value="Mur_ligase_C_dom_sf"/>
</dbReference>
<evidence type="ECO:0000259" key="9">
    <source>
        <dbReference type="Pfam" id="PF01225"/>
    </source>
</evidence>
<comment type="caution">
    <text evidence="7">Lacks conserved residue(s) required for the propagation of feature annotation.</text>
</comment>
<dbReference type="Gene3D" id="3.40.1390.10">
    <property type="entry name" value="MurE/MurF, N-terminal domain"/>
    <property type="match status" value="1"/>
</dbReference>
<dbReference type="UniPathway" id="UPA00219"/>
<dbReference type="SUPFAM" id="SSF63418">
    <property type="entry name" value="MurE/MurF N-terminal domain"/>
    <property type="match status" value="1"/>
</dbReference>
<evidence type="ECO:0000256" key="3">
    <source>
        <dbReference type="ARBA" id="ARBA00022960"/>
    </source>
</evidence>
<evidence type="ECO:0000256" key="7">
    <source>
        <dbReference type="HAMAP-Rule" id="MF_00208"/>
    </source>
</evidence>
<comment type="pathway">
    <text evidence="7 8">Cell wall biogenesis; peptidoglycan biosynthesis.</text>
</comment>
<comment type="function">
    <text evidence="7">Catalyzes the addition of meso-diaminopimelic acid to the nucleotide precursor UDP-N-acetylmuramoyl-L-alanyl-D-glutamate (UMAG) in the biosynthesis of bacterial cell-wall peptidoglycan.</text>
</comment>
<proteinExistence type="inferred from homology"/>
<dbReference type="NCBIfam" id="NF001126">
    <property type="entry name" value="PRK00139.1-4"/>
    <property type="match status" value="1"/>
</dbReference>
<dbReference type="RefSeq" id="WP_146261870.1">
    <property type="nucleotide sequence ID" value="NZ_SELG01000031.1"/>
</dbReference>
<dbReference type="GO" id="GO:0005737">
    <property type="term" value="C:cytoplasm"/>
    <property type="evidence" value="ECO:0007669"/>
    <property type="project" value="UniProtKB-SubCell"/>
</dbReference>
<feature type="modified residue" description="N6-carboxylysine" evidence="7">
    <location>
        <position position="221"/>
    </location>
</feature>
<comment type="subcellular location">
    <subcellularLocation>
        <location evidence="7 8">Cytoplasm</location>
    </subcellularLocation>
</comment>
<dbReference type="GO" id="GO:0005524">
    <property type="term" value="F:ATP binding"/>
    <property type="evidence" value="ECO:0007669"/>
    <property type="project" value="UniProtKB-UniRule"/>
</dbReference>
<organism evidence="12 13">
    <name type="scientific">Apibacter muscae</name>
    <dbReference type="NCBI Taxonomy" id="2509004"/>
    <lineage>
        <taxon>Bacteria</taxon>
        <taxon>Pseudomonadati</taxon>
        <taxon>Bacteroidota</taxon>
        <taxon>Flavobacteriia</taxon>
        <taxon>Flavobacteriales</taxon>
        <taxon>Weeksellaceae</taxon>
        <taxon>Apibacter</taxon>
    </lineage>
</organism>
<dbReference type="InterPro" id="IPR004101">
    <property type="entry name" value="Mur_ligase_C"/>
</dbReference>
<dbReference type="Pfam" id="PF01225">
    <property type="entry name" value="Mur_ligase"/>
    <property type="match status" value="1"/>
</dbReference>
<keyword evidence="5 7" id="KW-0131">Cell cycle</keyword>
<gene>
    <name evidence="7" type="primary">murE</name>
    <name evidence="12" type="ORF">ETU09_04025</name>
</gene>
<feature type="domain" description="Mur ligase C-terminal" evidence="10">
    <location>
        <begin position="328"/>
        <end position="458"/>
    </location>
</feature>
<dbReference type="Pfam" id="PF08245">
    <property type="entry name" value="Mur_ligase_M"/>
    <property type="match status" value="1"/>
</dbReference>
<protein>
    <recommendedName>
        <fullName evidence="7">UDP-N-acetylmuramoyl-L-alanyl-D-glutamate--2,6-diaminopimelate ligase</fullName>
        <ecNumber evidence="7">6.3.2.13</ecNumber>
    </recommendedName>
    <alternativeName>
        <fullName evidence="7">Meso-A2pm-adding enzyme</fullName>
    </alternativeName>
    <alternativeName>
        <fullName evidence="7">Meso-diaminopimelate-adding enzyme</fullName>
    </alternativeName>
    <alternativeName>
        <fullName evidence="7">UDP-MurNAc-L-Ala-D-Glu:meso-diaminopimelate ligase</fullName>
    </alternativeName>
    <alternativeName>
        <fullName evidence="7">UDP-MurNAc-tripeptide synthetase</fullName>
    </alternativeName>
    <alternativeName>
        <fullName evidence="7">UDP-N-acetylmuramyl-tripeptide synthetase</fullName>
    </alternativeName>
</protein>
<keyword evidence="7 12" id="KW-0436">Ligase</keyword>